<dbReference type="OrthoDB" id="5863171at2759"/>
<proteinExistence type="predicted"/>
<name>A0A899G1G0_9ASCO</name>
<protein>
    <submittedName>
        <fullName evidence="1">Uncharacterized protein</fullName>
    </submittedName>
</protein>
<dbReference type="AlphaFoldDB" id="A0A899G1G0"/>
<gene>
    <name evidence="1" type="ORF">MERGE_003169</name>
</gene>
<evidence type="ECO:0000313" key="2">
    <source>
        <dbReference type="Proteomes" id="UP000663699"/>
    </source>
</evidence>
<dbReference type="EMBL" id="CP054540">
    <property type="protein sequence ID" value="QSL66032.1"/>
    <property type="molecule type" value="Genomic_DNA"/>
</dbReference>
<reference evidence="1" key="1">
    <citation type="submission" date="2020-06" db="EMBL/GenBank/DDBJ databases">
        <title>Genomes of multiple members of Pneumocystis genus reveal paths to human pathogen Pneumocystis jirovecii.</title>
        <authorList>
            <person name="Cisse O.H."/>
            <person name="Ma L."/>
            <person name="Dekker J."/>
            <person name="Khil P."/>
            <person name="Jo J."/>
            <person name="Brenchley J."/>
            <person name="Blair R."/>
            <person name="Pahar B."/>
            <person name="Chabe M."/>
            <person name="Van Rompay K.A."/>
            <person name="Keesler R."/>
            <person name="Sukura A."/>
            <person name="Hirsch V."/>
            <person name="Kutty G."/>
            <person name="Liu Y."/>
            <person name="Peng L."/>
            <person name="Chen J."/>
            <person name="Song J."/>
            <person name="Weissenbacher-Lang C."/>
            <person name="Xu J."/>
            <person name="Upham N.S."/>
            <person name="Stajich J.E."/>
            <person name="Cuomo C.A."/>
            <person name="Cushion M.T."/>
            <person name="Kovacs J.A."/>
        </authorList>
    </citation>
    <scope>NUCLEOTIDE SEQUENCE</scope>
    <source>
        <strain evidence="1">2A</strain>
    </source>
</reference>
<organism evidence="1 2">
    <name type="scientific">Pneumocystis wakefieldiae</name>
    <dbReference type="NCBI Taxonomy" id="38082"/>
    <lineage>
        <taxon>Eukaryota</taxon>
        <taxon>Fungi</taxon>
        <taxon>Dikarya</taxon>
        <taxon>Ascomycota</taxon>
        <taxon>Taphrinomycotina</taxon>
        <taxon>Pneumocystomycetes</taxon>
        <taxon>Pneumocystaceae</taxon>
        <taxon>Pneumocystis</taxon>
    </lineage>
</organism>
<evidence type="ECO:0000313" key="1">
    <source>
        <dbReference type="EMBL" id="QSL66032.1"/>
    </source>
</evidence>
<sequence>MCRKTPSIEDLCLGQVGFTGSAQKPSFFQTCRKGLYSAEKAHKQKGPVVALTMSHIWGSEFVGNDVSLNLGSSDRVLLYKKRVKEGNTSYFFQKDCRNDVLNNINIPRNDLYSIHQVPENRINPIQISSYGLSFNESCSSLNLHLRCSICQFHCNQSCYGSLFGNFIKNDFLEHCPECGVNGYAEHDQNIEKSPQKSPTFRFYNQAKSINYSTSNSNGKEETKSDISKDCLFNNKLYPSMNNSTKNIQDVVYHPKNINSDPYLSKIICKDTFSDCSPKNTLYYNSPTLNHNELVKCDIKHIVNEEQLNDQLLQKQCLSDLDVEPIDLEDDEGSCIDVEDSGYELKEEKLKKRYIPVSKRREYPKRKHFKTSAYRRSLRFKEITNNVTVSSVLKSFRSKKRFLKKRKYICPINSSEKHTKSIKESSDPLTLKKKTSNLINSSEELELHDKSKGISRKRKRCQDTDEYSLNDVTHAQEFSHLFRSAPRLPVEIKDGQRLGKKYRRRYNICDLTYVHVHRQISTPKVQFHDMNEDKDEDESSFDILNLIPREMVPVVTNNSQLGFKEAIIDKRLMRYKRGVPIFRVGRRVPGELS</sequence>
<keyword evidence="2" id="KW-1185">Reference proteome</keyword>
<dbReference type="Proteomes" id="UP000663699">
    <property type="component" value="Chromosome 9"/>
</dbReference>
<accession>A0A899G1G0</accession>